<accession>A0A0B5IYY2</accession>
<evidence type="ECO:0000313" key="2">
    <source>
        <dbReference type="EMBL" id="AJF98088.1"/>
    </source>
</evidence>
<sequence length="171" mass="19325">MDTHAAVSFFFSILFFPFFFKKRKKHRVFGGLSIVCKMRQRRPEKKAWAPFIFKKKKGAHRGATGSACSSQLLDLDLDHTGQQIRPLGVDTDDVPCARRVRLSARKERRHCRDQGHVLVEAMAGCRIVGLLAPQVVRVGFFLTNRLGPSTRDLGATCRVKGRHGYDGSTRR</sequence>
<organism evidence="2 3">
    <name type="scientific">Pandoravirus inopinatum</name>
    <dbReference type="NCBI Taxonomy" id="1605721"/>
    <lineage>
        <taxon>Viruses</taxon>
        <taxon>Pandoravirus</taxon>
    </lineage>
</organism>
<evidence type="ECO:0000256" key="1">
    <source>
        <dbReference type="SAM" id="Phobius"/>
    </source>
</evidence>
<feature type="transmembrane region" description="Helical" evidence="1">
    <location>
        <begin position="6"/>
        <end position="21"/>
    </location>
</feature>
<protein>
    <submittedName>
        <fullName evidence="2">Uncharacterized protein</fullName>
    </submittedName>
</protein>
<dbReference type="RefSeq" id="YP_009120323.1">
    <property type="nucleotide sequence ID" value="NC_026440.1"/>
</dbReference>
<dbReference type="KEGG" id="vg:23463005"/>
<keyword evidence="1" id="KW-0812">Transmembrane</keyword>
<proteinExistence type="predicted"/>
<dbReference type="GeneID" id="23463005"/>
<evidence type="ECO:0000313" key="3">
    <source>
        <dbReference type="Proteomes" id="UP000202511"/>
    </source>
</evidence>
<dbReference type="EMBL" id="KP136319">
    <property type="protein sequence ID" value="AJF98088.1"/>
    <property type="molecule type" value="Genomic_DNA"/>
</dbReference>
<dbReference type="Proteomes" id="UP000202511">
    <property type="component" value="Segment"/>
</dbReference>
<name>A0A0B5IYY2_9VIRU</name>
<keyword evidence="1" id="KW-1133">Transmembrane helix</keyword>
<reference evidence="2 3" key="1">
    <citation type="journal article" date="2015" name="Parasitol. Res.">
        <title>Viruses in close associations with free-living amoebae.</title>
        <authorList>
            <person name="Scheid P."/>
        </authorList>
    </citation>
    <scope>NUCLEOTIDE SEQUENCE [LARGE SCALE GENOMIC DNA]</scope>
    <source>
        <strain evidence="2">KlaHel</strain>
    </source>
</reference>
<keyword evidence="1" id="KW-0472">Membrane</keyword>